<dbReference type="EMBL" id="JAINUF010000009">
    <property type="protein sequence ID" value="KAJ8349616.1"/>
    <property type="molecule type" value="Genomic_DNA"/>
</dbReference>
<dbReference type="Proteomes" id="UP001152622">
    <property type="component" value="Chromosome 9"/>
</dbReference>
<accession>A0A9Q1F2B5</accession>
<protein>
    <submittedName>
        <fullName evidence="2">Uncharacterized protein</fullName>
    </submittedName>
</protein>
<feature type="region of interest" description="Disordered" evidence="1">
    <location>
        <begin position="1"/>
        <end position="64"/>
    </location>
</feature>
<feature type="region of interest" description="Disordered" evidence="1">
    <location>
        <begin position="97"/>
        <end position="125"/>
    </location>
</feature>
<keyword evidence="3" id="KW-1185">Reference proteome</keyword>
<comment type="caution">
    <text evidence="2">The sequence shown here is derived from an EMBL/GenBank/DDBJ whole genome shotgun (WGS) entry which is preliminary data.</text>
</comment>
<gene>
    <name evidence="2" type="ORF">SKAU_G00247460</name>
</gene>
<dbReference type="AlphaFoldDB" id="A0A9Q1F2B5"/>
<name>A0A9Q1F2B5_SYNKA</name>
<organism evidence="2 3">
    <name type="scientific">Synaphobranchus kaupii</name>
    <name type="common">Kaup's arrowtooth eel</name>
    <dbReference type="NCBI Taxonomy" id="118154"/>
    <lineage>
        <taxon>Eukaryota</taxon>
        <taxon>Metazoa</taxon>
        <taxon>Chordata</taxon>
        <taxon>Craniata</taxon>
        <taxon>Vertebrata</taxon>
        <taxon>Euteleostomi</taxon>
        <taxon>Actinopterygii</taxon>
        <taxon>Neopterygii</taxon>
        <taxon>Teleostei</taxon>
        <taxon>Anguilliformes</taxon>
        <taxon>Synaphobranchidae</taxon>
        <taxon>Synaphobranchus</taxon>
    </lineage>
</organism>
<reference evidence="2" key="1">
    <citation type="journal article" date="2023" name="Science">
        <title>Genome structures resolve the early diversification of teleost fishes.</title>
        <authorList>
            <person name="Parey E."/>
            <person name="Louis A."/>
            <person name="Montfort J."/>
            <person name="Bouchez O."/>
            <person name="Roques C."/>
            <person name="Iampietro C."/>
            <person name="Lluch J."/>
            <person name="Castinel A."/>
            <person name="Donnadieu C."/>
            <person name="Desvignes T."/>
            <person name="Floi Bucao C."/>
            <person name="Jouanno E."/>
            <person name="Wen M."/>
            <person name="Mejri S."/>
            <person name="Dirks R."/>
            <person name="Jansen H."/>
            <person name="Henkel C."/>
            <person name="Chen W.J."/>
            <person name="Zahm M."/>
            <person name="Cabau C."/>
            <person name="Klopp C."/>
            <person name="Thompson A.W."/>
            <person name="Robinson-Rechavi M."/>
            <person name="Braasch I."/>
            <person name="Lecointre G."/>
            <person name="Bobe J."/>
            <person name="Postlethwait J.H."/>
            <person name="Berthelot C."/>
            <person name="Roest Crollius H."/>
            <person name="Guiguen Y."/>
        </authorList>
    </citation>
    <scope>NUCLEOTIDE SEQUENCE</scope>
    <source>
        <strain evidence="2">WJC10195</strain>
    </source>
</reference>
<evidence type="ECO:0000256" key="1">
    <source>
        <dbReference type="SAM" id="MobiDB-lite"/>
    </source>
</evidence>
<evidence type="ECO:0000313" key="2">
    <source>
        <dbReference type="EMBL" id="KAJ8349616.1"/>
    </source>
</evidence>
<sequence>MRISIFRKASLSHLPGPAGRAQPSPRERKGQQGHPPSPEAGGQGEVWRWGHLPPSPTSWDPDPRGGLTKATYGVCCNGAFGLPDGIGRVSLLRFGALSPPGPRAGETLPTVKGDLRHPDPAMADI</sequence>
<proteinExistence type="predicted"/>
<evidence type="ECO:0000313" key="3">
    <source>
        <dbReference type="Proteomes" id="UP001152622"/>
    </source>
</evidence>